<dbReference type="RefSeq" id="XP_071924709.1">
    <property type="nucleotide sequence ID" value="XM_072068608.1"/>
</dbReference>
<accession>A0ABM4VYT6</accession>
<dbReference type="InterPro" id="IPR012337">
    <property type="entry name" value="RNaseH-like_sf"/>
</dbReference>
<proteinExistence type="predicted"/>
<name>A0ABM4VYT6_COFAR</name>
<dbReference type="PROSITE" id="PS50994">
    <property type="entry name" value="INTEGRASE"/>
    <property type="match status" value="1"/>
</dbReference>
<protein>
    <recommendedName>
        <fullName evidence="1">Integrase catalytic domain-containing protein</fullName>
    </recommendedName>
</protein>
<keyword evidence="2" id="KW-1185">Reference proteome</keyword>
<dbReference type="Gene3D" id="3.30.420.10">
    <property type="entry name" value="Ribonuclease H-like superfamily/Ribonuclease H"/>
    <property type="match status" value="1"/>
</dbReference>
<dbReference type="InterPro" id="IPR001584">
    <property type="entry name" value="Integrase_cat-core"/>
</dbReference>
<evidence type="ECO:0000313" key="3">
    <source>
        <dbReference type="RefSeq" id="XP_071924709.1"/>
    </source>
</evidence>
<evidence type="ECO:0000313" key="2">
    <source>
        <dbReference type="Proteomes" id="UP001652660"/>
    </source>
</evidence>
<evidence type="ECO:0000259" key="1">
    <source>
        <dbReference type="PROSITE" id="PS50994"/>
    </source>
</evidence>
<organism evidence="2 3">
    <name type="scientific">Coffea arabica</name>
    <name type="common">Arabian coffee</name>
    <dbReference type="NCBI Taxonomy" id="13443"/>
    <lineage>
        <taxon>Eukaryota</taxon>
        <taxon>Viridiplantae</taxon>
        <taxon>Streptophyta</taxon>
        <taxon>Embryophyta</taxon>
        <taxon>Tracheophyta</taxon>
        <taxon>Spermatophyta</taxon>
        <taxon>Magnoliopsida</taxon>
        <taxon>eudicotyledons</taxon>
        <taxon>Gunneridae</taxon>
        <taxon>Pentapetalae</taxon>
        <taxon>asterids</taxon>
        <taxon>lamiids</taxon>
        <taxon>Gentianales</taxon>
        <taxon>Rubiaceae</taxon>
        <taxon>Ixoroideae</taxon>
        <taxon>Gardenieae complex</taxon>
        <taxon>Bertiereae - Coffeeae clade</taxon>
        <taxon>Coffeeae</taxon>
        <taxon>Coffea</taxon>
    </lineage>
</organism>
<dbReference type="Proteomes" id="UP001652660">
    <property type="component" value="Chromosome 10c"/>
</dbReference>
<feature type="domain" description="Integrase catalytic" evidence="1">
    <location>
        <begin position="1"/>
        <end position="79"/>
    </location>
</feature>
<dbReference type="InterPro" id="IPR036397">
    <property type="entry name" value="RNaseH_sf"/>
</dbReference>
<dbReference type="PANTHER" id="PTHR48475">
    <property type="entry name" value="RIBONUCLEASE H"/>
    <property type="match status" value="1"/>
</dbReference>
<reference evidence="3" key="1">
    <citation type="submission" date="2025-08" db="UniProtKB">
        <authorList>
            <consortium name="RefSeq"/>
        </authorList>
    </citation>
    <scope>IDENTIFICATION</scope>
    <source>
        <tissue evidence="3">Leaves</tissue>
    </source>
</reference>
<dbReference type="GeneID" id="113713913"/>
<sequence length="138" mass="16197">MVDGLCEQFKIRHRNSIIYRPQMNGTVEAVNKNLKKIIRKMTETHRDWHEKLPYALMAYRTTIRTSTGTTPYSLMYGMEAVLLAEVEIPSFCILMEAQIKDAEWVRERYEQLSLIDKKMLNAILPMQEEAKGKFAPNW</sequence>
<gene>
    <name evidence="3" type="primary">LOC113713913</name>
</gene>
<dbReference type="PANTHER" id="PTHR48475:SF1">
    <property type="entry name" value="RNASE H TYPE-1 DOMAIN-CONTAINING PROTEIN"/>
    <property type="match status" value="1"/>
</dbReference>
<dbReference type="SUPFAM" id="SSF53098">
    <property type="entry name" value="Ribonuclease H-like"/>
    <property type="match status" value="1"/>
</dbReference>